<dbReference type="InterPro" id="IPR007636">
    <property type="entry name" value="Restrct_endonuc_II_XhoI"/>
</dbReference>
<feature type="non-terminal residue" evidence="1">
    <location>
        <position position="119"/>
    </location>
</feature>
<proteinExistence type="predicted"/>
<organism evidence="1">
    <name type="scientific">mine drainage metagenome</name>
    <dbReference type="NCBI Taxonomy" id="410659"/>
    <lineage>
        <taxon>unclassified sequences</taxon>
        <taxon>metagenomes</taxon>
        <taxon>ecological metagenomes</taxon>
    </lineage>
</organism>
<gene>
    <name evidence="1" type="ORF">B1B_10802</name>
</gene>
<reference evidence="1" key="1">
    <citation type="submission" date="2013-08" db="EMBL/GenBank/DDBJ databases">
        <authorList>
            <person name="Mendez C."/>
            <person name="Richter M."/>
            <person name="Ferrer M."/>
            <person name="Sanchez J."/>
        </authorList>
    </citation>
    <scope>NUCLEOTIDE SEQUENCE</scope>
</reference>
<reference evidence="1" key="2">
    <citation type="journal article" date="2014" name="ISME J.">
        <title>Microbial stratification in low pH oxic and suboxic macroscopic growths along an acid mine drainage.</title>
        <authorList>
            <person name="Mendez-Garcia C."/>
            <person name="Mesa V."/>
            <person name="Sprenger R.R."/>
            <person name="Richter M."/>
            <person name="Diez M.S."/>
            <person name="Solano J."/>
            <person name="Bargiela R."/>
            <person name="Golyshina O.V."/>
            <person name="Manteca A."/>
            <person name="Ramos J.L."/>
            <person name="Gallego J.R."/>
            <person name="Llorente I."/>
            <person name="Martins Dos Santos V.A."/>
            <person name="Jensen O.N."/>
            <person name="Pelaez A.I."/>
            <person name="Sanchez J."/>
            <person name="Ferrer M."/>
        </authorList>
    </citation>
    <scope>NUCLEOTIDE SEQUENCE</scope>
</reference>
<dbReference type="Pfam" id="PF04555">
    <property type="entry name" value="XhoI"/>
    <property type="match status" value="1"/>
</dbReference>
<dbReference type="EMBL" id="AUZY01007013">
    <property type="protein sequence ID" value="EQD51920.1"/>
    <property type="molecule type" value="Genomic_DNA"/>
</dbReference>
<protein>
    <submittedName>
        <fullName evidence="1">Type II site-specific deoxyribonuclease</fullName>
    </submittedName>
</protein>
<dbReference type="GO" id="GO:0003677">
    <property type="term" value="F:DNA binding"/>
    <property type="evidence" value="ECO:0007669"/>
    <property type="project" value="InterPro"/>
</dbReference>
<dbReference type="GO" id="GO:0009307">
    <property type="term" value="P:DNA restriction-modification system"/>
    <property type="evidence" value="ECO:0007669"/>
    <property type="project" value="InterPro"/>
</dbReference>
<accession>T1BCE5</accession>
<dbReference type="GO" id="GO:0009036">
    <property type="term" value="F:type II site-specific deoxyribonuclease activity"/>
    <property type="evidence" value="ECO:0007669"/>
    <property type="project" value="InterPro"/>
</dbReference>
<sequence>MSGFATRLQAGIENAVRIYWRTRSKQDAKQGKATGSRDSGNRAAVTAGKQLDGFIQLVRSLVIECGVRGADVHTVNARLPGFYRPAKDWDLLVLVDKNLAGNHRRARSRMKCNTYGPIG</sequence>
<comment type="caution">
    <text evidence="1">The sequence shown here is derived from an EMBL/GenBank/DDBJ whole genome shotgun (WGS) entry which is preliminary data.</text>
</comment>
<dbReference type="AlphaFoldDB" id="T1BCE5"/>
<evidence type="ECO:0000313" key="1">
    <source>
        <dbReference type="EMBL" id="EQD51920.1"/>
    </source>
</evidence>
<name>T1BCE5_9ZZZZ</name>